<dbReference type="InterPro" id="IPR036249">
    <property type="entry name" value="Thioredoxin-like_sf"/>
</dbReference>
<evidence type="ECO:0000313" key="8">
    <source>
        <dbReference type="Proteomes" id="UP000315003"/>
    </source>
</evidence>
<dbReference type="PROSITE" id="PS51352">
    <property type="entry name" value="THIOREDOXIN_2"/>
    <property type="match status" value="1"/>
</dbReference>
<dbReference type="GO" id="GO:0030313">
    <property type="term" value="C:cell envelope"/>
    <property type="evidence" value="ECO:0007669"/>
    <property type="project" value="UniProtKB-SubCell"/>
</dbReference>
<keyword evidence="2" id="KW-0201">Cytochrome c-type biogenesis</keyword>
<evidence type="ECO:0000256" key="3">
    <source>
        <dbReference type="ARBA" id="ARBA00023157"/>
    </source>
</evidence>
<dbReference type="InterPro" id="IPR012336">
    <property type="entry name" value="Thioredoxin-like_fold"/>
</dbReference>
<organism evidence="7 8">
    <name type="scientific">Stieleria bergensis</name>
    <dbReference type="NCBI Taxonomy" id="2528025"/>
    <lineage>
        <taxon>Bacteria</taxon>
        <taxon>Pseudomonadati</taxon>
        <taxon>Planctomycetota</taxon>
        <taxon>Planctomycetia</taxon>
        <taxon>Pirellulales</taxon>
        <taxon>Pirellulaceae</taxon>
        <taxon>Stieleria</taxon>
    </lineage>
</organism>
<feature type="region of interest" description="Disordered" evidence="5">
    <location>
        <begin position="1"/>
        <end position="91"/>
    </location>
</feature>
<dbReference type="AlphaFoldDB" id="A0A517SSM1"/>
<name>A0A517SSM1_9BACT</name>
<dbReference type="GO" id="GO:0017004">
    <property type="term" value="P:cytochrome complex assembly"/>
    <property type="evidence" value="ECO:0007669"/>
    <property type="project" value="UniProtKB-KW"/>
</dbReference>
<reference evidence="7 8" key="1">
    <citation type="submission" date="2019-02" db="EMBL/GenBank/DDBJ databases">
        <title>Deep-cultivation of Planctomycetes and their phenomic and genomic characterization uncovers novel biology.</title>
        <authorList>
            <person name="Wiegand S."/>
            <person name="Jogler M."/>
            <person name="Boedeker C."/>
            <person name="Pinto D."/>
            <person name="Vollmers J."/>
            <person name="Rivas-Marin E."/>
            <person name="Kohn T."/>
            <person name="Peeters S.H."/>
            <person name="Heuer A."/>
            <person name="Rast P."/>
            <person name="Oberbeckmann S."/>
            <person name="Bunk B."/>
            <person name="Jeske O."/>
            <person name="Meyerdierks A."/>
            <person name="Storesund J.E."/>
            <person name="Kallscheuer N."/>
            <person name="Luecker S."/>
            <person name="Lage O.M."/>
            <person name="Pohl T."/>
            <person name="Merkel B.J."/>
            <person name="Hornburger P."/>
            <person name="Mueller R.-W."/>
            <person name="Bruemmer F."/>
            <person name="Labrenz M."/>
            <person name="Spormann A.M."/>
            <person name="Op den Camp H."/>
            <person name="Overmann J."/>
            <person name="Amann R."/>
            <person name="Jetten M.S.M."/>
            <person name="Mascher T."/>
            <person name="Medema M.H."/>
            <person name="Devos D.P."/>
            <person name="Kaster A.-K."/>
            <person name="Ovreas L."/>
            <person name="Rohde M."/>
            <person name="Galperin M.Y."/>
            <person name="Jogler C."/>
        </authorList>
    </citation>
    <scope>NUCLEOTIDE SEQUENCE [LARGE SCALE GENOMIC DNA]</scope>
    <source>
        <strain evidence="7 8">SV_7m_r</strain>
    </source>
</reference>
<comment type="subcellular location">
    <subcellularLocation>
        <location evidence="1">Cell envelope</location>
    </subcellularLocation>
</comment>
<evidence type="ECO:0000256" key="4">
    <source>
        <dbReference type="ARBA" id="ARBA00023284"/>
    </source>
</evidence>
<dbReference type="PANTHER" id="PTHR42852:SF6">
    <property type="entry name" value="THIOL:DISULFIDE INTERCHANGE PROTEIN DSBE"/>
    <property type="match status" value="1"/>
</dbReference>
<feature type="compositionally biased region" description="Polar residues" evidence="5">
    <location>
        <begin position="1"/>
        <end position="12"/>
    </location>
</feature>
<evidence type="ECO:0000256" key="1">
    <source>
        <dbReference type="ARBA" id="ARBA00004196"/>
    </source>
</evidence>
<feature type="domain" description="Thioredoxin" evidence="6">
    <location>
        <begin position="368"/>
        <end position="527"/>
    </location>
</feature>
<dbReference type="Gene3D" id="3.40.30.10">
    <property type="entry name" value="Glutaredoxin"/>
    <property type="match status" value="1"/>
</dbReference>
<dbReference type="PANTHER" id="PTHR42852">
    <property type="entry name" value="THIOL:DISULFIDE INTERCHANGE PROTEIN DSBE"/>
    <property type="match status" value="1"/>
</dbReference>
<dbReference type="InterPro" id="IPR050553">
    <property type="entry name" value="Thioredoxin_ResA/DsbE_sf"/>
</dbReference>
<dbReference type="CDD" id="cd02966">
    <property type="entry name" value="TlpA_like_family"/>
    <property type="match status" value="1"/>
</dbReference>
<gene>
    <name evidence="7" type="ORF">SV7mr_16280</name>
</gene>
<dbReference type="Pfam" id="PF13905">
    <property type="entry name" value="Thioredoxin_8"/>
    <property type="match status" value="1"/>
</dbReference>
<keyword evidence="8" id="KW-1185">Reference proteome</keyword>
<feature type="compositionally biased region" description="Basic and acidic residues" evidence="5">
    <location>
        <begin position="79"/>
        <end position="90"/>
    </location>
</feature>
<dbReference type="Proteomes" id="UP000315003">
    <property type="component" value="Chromosome"/>
</dbReference>
<evidence type="ECO:0000256" key="5">
    <source>
        <dbReference type="SAM" id="MobiDB-lite"/>
    </source>
</evidence>
<evidence type="ECO:0000256" key="2">
    <source>
        <dbReference type="ARBA" id="ARBA00022748"/>
    </source>
</evidence>
<evidence type="ECO:0000259" key="6">
    <source>
        <dbReference type="PROSITE" id="PS51352"/>
    </source>
</evidence>
<keyword evidence="4" id="KW-0676">Redox-active center</keyword>
<keyword evidence="3" id="KW-1015">Disulfide bond</keyword>
<dbReference type="InterPro" id="IPR013766">
    <property type="entry name" value="Thioredoxin_domain"/>
</dbReference>
<accession>A0A517SSM1</accession>
<proteinExistence type="predicted"/>
<sequence>MLLQGCSPSKEQAASDPDQQAKLAQKDSEANPPPVSGGPDSAEVIAAPSGMAAESTGSNQPSGVKPLPEKSATNDEQADSNRLRQKRLPEDLTPQQLLQYIEGADRDLQVLNNARAPVDGVIQRRQAAMEIIGVKLQASRRVQAHQEATPEQQNSGIRGELQSLSHLTGMGDVSAAQELRELAKKHLHSDQPLVAADSRITTIGFAINDLYAGVPQAADQIVELVNGIVSRPGTDVPAILIMARARELLTDYGHLDQAILVRAKILELFGDATDPMIARIADEAAGTVKFDAVERMILDHQGGAPVKIDDWNAAVEELLSDSSDQITVGYLIGAALGFEFAGDNTLVDATFAQLNSSVPETLAQVRQQIAAAQAASQARQDVIGSEMGFADLPSAPGTSVNREELKNKVVLMPFWSVAFGANALSILPELLELKKQYPQQVTIVGMNLDTAEARLEEFYLQSRLDFPSFHSVSSSDMQQPNPVAVRFGVVNMPFMAVFDKDGKTDSLHLNSTSLTQRVDALLNQPTTAP</sequence>
<dbReference type="EMBL" id="CP036272">
    <property type="protein sequence ID" value="QDT59121.1"/>
    <property type="molecule type" value="Genomic_DNA"/>
</dbReference>
<protein>
    <recommendedName>
        <fullName evidence="6">Thioredoxin domain-containing protein</fullName>
    </recommendedName>
</protein>
<dbReference type="SUPFAM" id="SSF52833">
    <property type="entry name" value="Thioredoxin-like"/>
    <property type="match status" value="1"/>
</dbReference>
<evidence type="ECO:0000313" key="7">
    <source>
        <dbReference type="EMBL" id="QDT59121.1"/>
    </source>
</evidence>